<protein>
    <recommendedName>
        <fullName evidence="5">MFS transporter</fullName>
    </recommendedName>
</protein>
<feature type="transmembrane region" description="Helical" evidence="2">
    <location>
        <begin position="38"/>
        <end position="58"/>
    </location>
</feature>
<dbReference type="EMBL" id="VDMA02000025">
    <property type="protein sequence ID" value="KAB8180005.1"/>
    <property type="molecule type" value="Genomic_DNA"/>
</dbReference>
<comment type="caution">
    <text evidence="3">The sequence shown here is derived from an EMBL/GenBank/DDBJ whole genome shotgun (WGS) entry which is preliminary data.</text>
</comment>
<dbReference type="InterPro" id="IPR036259">
    <property type="entry name" value="MFS_trans_sf"/>
</dbReference>
<reference evidence="3 4" key="1">
    <citation type="submission" date="2019-10" db="EMBL/GenBank/DDBJ databases">
        <title>Nonomuraea sp. nov., isolated from Phyllanthus amarus.</title>
        <authorList>
            <person name="Klykleung N."/>
            <person name="Tanasupawat S."/>
        </authorList>
    </citation>
    <scope>NUCLEOTIDE SEQUENCE [LARGE SCALE GENOMIC DNA]</scope>
    <source>
        <strain evidence="3 4">CR1-09</strain>
    </source>
</reference>
<evidence type="ECO:0000256" key="1">
    <source>
        <dbReference type="SAM" id="MobiDB-lite"/>
    </source>
</evidence>
<organism evidence="3 4">
    <name type="scientific">Microbispora catharanthi</name>
    <dbReference type="NCBI Taxonomy" id="1712871"/>
    <lineage>
        <taxon>Bacteria</taxon>
        <taxon>Bacillati</taxon>
        <taxon>Actinomycetota</taxon>
        <taxon>Actinomycetes</taxon>
        <taxon>Streptosporangiales</taxon>
        <taxon>Streptosporangiaceae</taxon>
        <taxon>Microbispora</taxon>
    </lineage>
</organism>
<proteinExistence type="predicted"/>
<sequence>MVVQVNSRIVNTFHRLGGALGVAVLSTVAAYGTTGVTLAFPVGAVVASAAAALSALVVPARAARVGAAPHAPPSRAPDAHPQCNEIQENDDEYPPLGAR</sequence>
<keyword evidence="2" id="KW-0812">Transmembrane</keyword>
<evidence type="ECO:0000313" key="4">
    <source>
        <dbReference type="Proteomes" id="UP000313066"/>
    </source>
</evidence>
<evidence type="ECO:0008006" key="5">
    <source>
        <dbReference type="Google" id="ProtNLM"/>
    </source>
</evidence>
<gene>
    <name evidence="3" type="ORF">FH610_035120</name>
</gene>
<accession>A0A5N6BHU6</accession>
<evidence type="ECO:0000256" key="2">
    <source>
        <dbReference type="SAM" id="Phobius"/>
    </source>
</evidence>
<dbReference type="RefSeq" id="WP_139579544.1">
    <property type="nucleotide sequence ID" value="NZ_VDMA02000025.1"/>
</dbReference>
<name>A0A5N6BHU6_9ACTN</name>
<dbReference type="AlphaFoldDB" id="A0A5N6BHU6"/>
<dbReference type="SUPFAM" id="SSF103473">
    <property type="entry name" value="MFS general substrate transporter"/>
    <property type="match status" value="1"/>
</dbReference>
<keyword evidence="2" id="KW-1133">Transmembrane helix</keyword>
<feature type="transmembrane region" description="Helical" evidence="2">
    <location>
        <begin position="12"/>
        <end position="32"/>
    </location>
</feature>
<keyword evidence="4" id="KW-1185">Reference proteome</keyword>
<keyword evidence="2" id="KW-0472">Membrane</keyword>
<evidence type="ECO:0000313" key="3">
    <source>
        <dbReference type="EMBL" id="KAB8180005.1"/>
    </source>
</evidence>
<dbReference type="Proteomes" id="UP000313066">
    <property type="component" value="Unassembled WGS sequence"/>
</dbReference>
<feature type="region of interest" description="Disordered" evidence="1">
    <location>
        <begin position="67"/>
        <end position="99"/>
    </location>
</feature>